<gene>
    <name evidence="1" type="ORF">ZEAMMB73_Zm00001d024755</name>
</gene>
<sequence>TASCSAPSGGTRKPYATPTLAVLLAAFLPASPLLPTPSPSLPPPPPSPPGHAKVRLDGRIRLPLARPAPQRRRLCSDPSLCALVAACDLSSAGRFPGRLLSRGGGTGSLGRGSWCPGAPNLAPLEEERGRVSRATPAAGRSGIRSVRLLRLSSFSTPCEIRSIWSLGKVPSCDLIPCFFSFGLFEGNVLLLRYFGRLLQASNFWFSGVREAALLSPSPSGIRGKLRLFLSFCKLCPTPYWLRLDWIG</sequence>
<dbReference type="GO" id="GO:0016301">
    <property type="term" value="F:kinase activity"/>
    <property type="evidence" value="ECO:0007669"/>
    <property type="project" value="UniProtKB-KW"/>
</dbReference>
<proteinExistence type="predicted"/>
<keyword evidence="1" id="KW-0808">Transferase</keyword>
<reference evidence="1" key="1">
    <citation type="submission" date="2015-12" db="EMBL/GenBank/DDBJ databases">
        <title>Update maize B73 reference genome by single molecule sequencing technologies.</title>
        <authorList>
            <consortium name="Maize Genome Sequencing Project"/>
            <person name="Ware D."/>
        </authorList>
    </citation>
    <scope>NUCLEOTIDE SEQUENCE</scope>
    <source>
        <tissue evidence="1">Seedling</tissue>
    </source>
</reference>
<keyword evidence="1" id="KW-0418">Kinase</keyword>
<protein>
    <submittedName>
        <fullName evidence="1">PTI1-like tyrosine-protein kinase 3</fullName>
    </submittedName>
</protein>
<organism evidence="1">
    <name type="scientific">Zea mays</name>
    <name type="common">Maize</name>
    <dbReference type="NCBI Taxonomy" id="4577"/>
    <lineage>
        <taxon>Eukaryota</taxon>
        <taxon>Viridiplantae</taxon>
        <taxon>Streptophyta</taxon>
        <taxon>Embryophyta</taxon>
        <taxon>Tracheophyta</taxon>
        <taxon>Spermatophyta</taxon>
        <taxon>Magnoliopsida</taxon>
        <taxon>Liliopsida</taxon>
        <taxon>Poales</taxon>
        <taxon>Poaceae</taxon>
        <taxon>PACMAD clade</taxon>
        <taxon>Panicoideae</taxon>
        <taxon>Andropogonodae</taxon>
        <taxon>Andropogoneae</taxon>
        <taxon>Tripsacinae</taxon>
        <taxon>Zea</taxon>
    </lineage>
</organism>
<dbReference type="EMBL" id="CM000786">
    <property type="protein sequence ID" value="AQK41971.1"/>
    <property type="molecule type" value="Genomic_DNA"/>
</dbReference>
<feature type="non-terminal residue" evidence="1">
    <location>
        <position position="1"/>
    </location>
</feature>
<dbReference type="AlphaFoldDB" id="A0A1D6J1P5"/>
<evidence type="ECO:0000313" key="1">
    <source>
        <dbReference type="EMBL" id="AQK41971.1"/>
    </source>
</evidence>
<name>A0A1D6J1P5_MAIZE</name>
<accession>A0A1D6J1P5</accession>